<dbReference type="GO" id="GO:0048364">
    <property type="term" value="P:root development"/>
    <property type="evidence" value="ECO:0007669"/>
    <property type="project" value="InterPro"/>
</dbReference>
<dbReference type="AlphaFoldDB" id="A0AAV5J0X8"/>
<evidence type="ECO:0000256" key="4">
    <source>
        <dbReference type="ARBA" id="ARBA00022525"/>
    </source>
</evidence>
<dbReference type="InterPro" id="IPR033250">
    <property type="entry name" value="CEP"/>
</dbReference>
<evidence type="ECO:0000313" key="11">
    <source>
        <dbReference type="Proteomes" id="UP001054252"/>
    </source>
</evidence>
<evidence type="ECO:0000256" key="2">
    <source>
        <dbReference type="ARBA" id="ARBA00008963"/>
    </source>
</evidence>
<evidence type="ECO:0000256" key="9">
    <source>
        <dbReference type="SAM" id="SignalP"/>
    </source>
</evidence>
<evidence type="ECO:0000313" key="10">
    <source>
        <dbReference type="EMBL" id="GKV04680.1"/>
    </source>
</evidence>
<evidence type="ECO:0000256" key="8">
    <source>
        <dbReference type="SAM" id="MobiDB-lite"/>
    </source>
</evidence>
<organism evidence="10 11">
    <name type="scientific">Rubroshorea leprosula</name>
    <dbReference type="NCBI Taxonomy" id="152421"/>
    <lineage>
        <taxon>Eukaryota</taxon>
        <taxon>Viridiplantae</taxon>
        <taxon>Streptophyta</taxon>
        <taxon>Embryophyta</taxon>
        <taxon>Tracheophyta</taxon>
        <taxon>Spermatophyta</taxon>
        <taxon>Magnoliopsida</taxon>
        <taxon>eudicotyledons</taxon>
        <taxon>Gunneridae</taxon>
        <taxon>Pentapetalae</taxon>
        <taxon>rosids</taxon>
        <taxon>malvids</taxon>
        <taxon>Malvales</taxon>
        <taxon>Dipterocarpaceae</taxon>
        <taxon>Rubroshorea</taxon>
    </lineage>
</organism>
<dbReference type="GO" id="GO:0048046">
    <property type="term" value="C:apoplast"/>
    <property type="evidence" value="ECO:0007669"/>
    <property type="project" value="UniProtKB-SubCell"/>
</dbReference>
<dbReference type="GO" id="GO:1901371">
    <property type="term" value="P:regulation of leaf morphogenesis"/>
    <property type="evidence" value="ECO:0007669"/>
    <property type="project" value="TreeGrafter"/>
</dbReference>
<sequence>MAKDKLIFASSFLLLLLFSCEIITFIEGRPWKTVMEENHEKYMRRGVLEERASDEPGTVAAGQRRMAQNVIADADDFRPTTPGHSPGAGHSLGPADGSGLS</sequence>
<dbReference type="EMBL" id="BPVZ01000022">
    <property type="protein sequence ID" value="GKV04680.1"/>
    <property type="molecule type" value="Genomic_DNA"/>
</dbReference>
<comment type="subcellular location">
    <subcellularLocation>
        <location evidence="1">Secreted</location>
        <location evidence="1">Extracellular space</location>
        <location evidence="1">Apoplast</location>
    </subcellularLocation>
</comment>
<keyword evidence="11" id="KW-1185">Reference proteome</keyword>
<gene>
    <name evidence="10" type="ORF">SLEP1_g16805</name>
</gene>
<protein>
    <submittedName>
        <fullName evidence="10">Uncharacterized protein</fullName>
    </submittedName>
</protein>
<evidence type="ECO:0000256" key="6">
    <source>
        <dbReference type="ARBA" id="ARBA00022729"/>
    </source>
</evidence>
<keyword evidence="7" id="KW-0379">Hydroxylation</keyword>
<reference evidence="10 11" key="1">
    <citation type="journal article" date="2021" name="Commun. Biol.">
        <title>The genome of Shorea leprosula (Dipterocarpaceae) highlights the ecological relevance of drought in aseasonal tropical rainforests.</title>
        <authorList>
            <person name="Ng K.K.S."/>
            <person name="Kobayashi M.J."/>
            <person name="Fawcett J.A."/>
            <person name="Hatakeyama M."/>
            <person name="Paape T."/>
            <person name="Ng C.H."/>
            <person name="Ang C.C."/>
            <person name="Tnah L.H."/>
            <person name="Lee C.T."/>
            <person name="Nishiyama T."/>
            <person name="Sese J."/>
            <person name="O'Brien M.J."/>
            <person name="Copetti D."/>
            <person name="Mohd Noor M.I."/>
            <person name="Ong R.C."/>
            <person name="Putra M."/>
            <person name="Sireger I.Z."/>
            <person name="Indrioko S."/>
            <person name="Kosugi Y."/>
            <person name="Izuno A."/>
            <person name="Isagi Y."/>
            <person name="Lee S.L."/>
            <person name="Shimizu K.K."/>
        </authorList>
    </citation>
    <scope>NUCLEOTIDE SEQUENCE [LARGE SCALE GENOMIC DNA]</scope>
    <source>
        <strain evidence="10">214</strain>
    </source>
</reference>
<evidence type="ECO:0000256" key="3">
    <source>
        <dbReference type="ARBA" id="ARBA00022523"/>
    </source>
</evidence>
<evidence type="ECO:0000256" key="1">
    <source>
        <dbReference type="ARBA" id="ARBA00004271"/>
    </source>
</evidence>
<dbReference type="GO" id="GO:0006995">
    <property type="term" value="P:cellular response to nitrogen starvation"/>
    <property type="evidence" value="ECO:0007669"/>
    <property type="project" value="UniProtKB-ARBA"/>
</dbReference>
<keyword evidence="6 9" id="KW-0732">Signal</keyword>
<proteinExistence type="inferred from homology"/>
<dbReference type="PANTHER" id="PTHR33348">
    <property type="entry name" value="PRECURSOR OF CEP5"/>
    <property type="match status" value="1"/>
</dbReference>
<feature type="chain" id="PRO_5043484296" evidence="9">
    <location>
        <begin position="29"/>
        <end position="101"/>
    </location>
</feature>
<dbReference type="GO" id="GO:2000280">
    <property type="term" value="P:regulation of root development"/>
    <property type="evidence" value="ECO:0007669"/>
    <property type="project" value="TreeGrafter"/>
</dbReference>
<dbReference type="GO" id="GO:0005179">
    <property type="term" value="F:hormone activity"/>
    <property type="evidence" value="ECO:0007669"/>
    <property type="project" value="UniProtKB-KW"/>
</dbReference>
<evidence type="ECO:0000256" key="7">
    <source>
        <dbReference type="ARBA" id="ARBA00023278"/>
    </source>
</evidence>
<accession>A0AAV5J0X8</accession>
<dbReference type="PROSITE" id="PS51257">
    <property type="entry name" value="PROKAR_LIPOPROTEIN"/>
    <property type="match status" value="1"/>
</dbReference>
<dbReference type="GO" id="GO:1902025">
    <property type="term" value="P:nitrate import"/>
    <property type="evidence" value="ECO:0007669"/>
    <property type="project" value="TreeGrafter"/>
</dbReference>
<keyword evidence="3" id="KW-0052">Apoplast</keyword>
<feature type="region of interest" description="Disordered" evidence="8">
    <location>
        <begin position="74"/>
        <end position="101"/>
    </location>
</feature>
<keyword evidence="5" id="KW-0372">Hormone</keyword>
<dbReference type="PANTHER" id="PTHR33348:SF36">
    <property type="match status" value="1"/>
</dbReference>
<comment type="similarity">
    <text evidence="2">Belongs to the C-terminally encoded plant signaling peptide (CEP) family.</text>
</comment>
<keyword evidence="4" id="KW-0964">Secreted</keyword>
<feature type="signal peptide" evidence="9">
    <location>
        <begin position="1"/>
        <end position="28"/>
    </location>
</feature>
<name>A0AAV5J0X8_9ROSI</name>
<dbReference type="Proteomes" id="UP001054252">
    <property type="component" value="Unassembled WGS sequence"/>
</dbReference>
<evidence type="ECO:0000256" key="5">
    <source>
        <dbReference type="ARBA" id="ARBA00022702"/>
    </source>
</evidence>
<comment type="caution">
    <text evidence="10">The sequence shown here is derived from an EMBL/GenBank/DDBJ whole genome shotgun (WGS) entry which is preliminary data.</text>
</comment>